<dbReference type="PANTHER" id="PTHR32444">
    <property type="entry name" value="BULB-TYPE LECTIN DOMAIN-CONTAINING PROTEIN"/>
    <property type="match status" value="1"/>
</dbReference>
<dbReference type="PANTHER" id="PTHR32444:SF183">
    <property type="entry name" value="APPLE DOMAIN-CONTAINING PROTEIN"/>
    <property type="match status" value="1"/>
</dbReference>
<sequence length="170" mass="19132">MGFFSPRYSKGRYLGIWYKKVSTGTVVWVAKREASVSDASGVLRMKIGRNFVTGFDRHLSSWKSEEDPAPGLLQRSIWNESKNDTDVFSTSQTDNCSVYDYCGSHASCSTDESPPCNCLEGFVQRPASPGDLVPVWSYGCIRRTLWCVMVEIDFSRNPDNKNTRHVEILG</sequence>
<evidence type="ECO:0000256" key="1">
    <source>
        <dbReference type="ARBA" id="ARBA00022729"/>
    </source>
</evidence>
<keyword evidence="2" id="KW-1015">Disulfide bond</keyword>
<evidence type="ECO:0000256" key="2">
    <source>
        <dbReference type="ARBA" id="ARBA00023157"/>
    </source>
</evidence>
<dbReference type="Proteomes" id="UP001396334">
    <property type="component" value="Unassembled WGS sequence"/>
</dbReference>
<feature type="domain" description="S-locus glycoprotein" evidence="3">
    <location>
        <begin position="71"/>
        <end position="124"/>
    </location>
</feature>
<dbReference type="InterPro" id="IPR000858">
    <property type="entry name" value="S_locus_glycoprot_dom"/>
</dbReference>
<evidence type="ECO:0000313" key="4">
    <source>
        <dbReference type="EMBL" id="KAK9005024.1"/>
    </source>
</evidence>
<accession>A0ABR2QWG8</accession>
<protein>
    <recommendedName>
        <fullName evidence="3">S-locus glycoprotein domain-containing protein</fullName>
    </recommendedName>
</protein>
<gene>
    <name evidence="4" type="ORF">V6N11_042472</name>
</gene>
<evidence type="ECO:0000313" key="5">
    <source>
        <dbReference type="Proteomes" id="UP001396334"/>
    </source>
</evidence>
<organism evidence="4 5">
    <name type="scientific">Hibiscus sabdariffa</name>
    <name type="common">roselle</name>
    <dbReference type="NCBI Taxonomy" id="183260"/>
    <lineage>
        <taxon>Eukaryota</taxon>
        <taxon>Viridiplantae</taxon>
        <taxon>Streptophyta</taxon>
        <taxon>Embryophyta</taxon>
        <taxon>Tracheophyta</taxon>
        <taxon>Spermatophyta</taxon>
        <taxon>Magnoliopsida</taxon>
        <taxon>eudicotyledons</taxon>
        <taxon>Gunneridae</taxon>
        <taxon>Pentapetalae</taxon>
        <taxon>rosids</taxon>
        <taxon>malvids</taxon>
        <taxon>Malvales</taxon>
        <taxon>Malvaceae</taxon>
        <taxon>Malvoideae</taxon>
        <taxon>Hibiscus</taxon>
    </lineage>
</organism>
<proteinExistence type="predicted"/>
<evidence type="ECO:0000259" key="3">
    <source>
        <dbReference type="Pfam" id="PF00954"/>
    </source>
</evidence>
<keyword evidence="5" id="KW-1185">Reference proteome</keyword>
<dbReference type="Pfam" id="PF00954">
    <property type="entry name" value="S_locus_glycop"/>
    <property type="match status" value="1"/>
</dbReference>
<name>A0ABR2QWG8_9ROSI</name>
<dbReference type="EMBL" id="JBBPBN010000030">
    <property type="protein sequence ID" value="KAK9005024.1"/>
    <property type="molecule type" value="Genomic_DNA"/>
</dbReference>
<comment type="caution">
    <text evidence="4">The sequence shown here is derived from an EMBL/GenBank/DDBJ whole genome shotgun (WGS) entry which is preliminary data.</text>
</comment>
<keyword evidence="1" id="KW-0732">Signal</keyword>
<reference evidence="4 5" key="1">
    <citation type="journal article" date="2024" name="G3 (Bethesda)">
        <title>Genome assembly of Hibiscus sabdariffa L. provides insights into metabolisms of medicinal natural products.</title>
        <authorList>
            <person name="Kim T."/>
        </authorList>
    </citation>
    <scope>NUCLEOTIDE SEQUENCE [LARGE SCALE GENOMIC DNA]</scope>
    <source>
        <strain evidence="4">TK-2024</strain>
        <tissue evidence="4">Old leaves</tissue>
    </source>
</reference>